<dbReference type="AlphaFoldDB" id="M8AR21"/>
<reference evidence="2" key="1">
    <citation type="submission" date="2015-06" db="UniProtKB">
        <authorList>
            <consortium name="EnsemblPlants"/>
        </authorList>
    </citation>
    <scope>IDENTIFICATION</scope>
</reference>
<proteinExistence type="predicted"/>
<accession>M8AR21</accession>
<protein>
    <submittedName>
        <fullName evidence="2">Uncharacterized protein</fullName>
    </submittedName>
</protein>
<evidence type="ECO:0000313" key="2">
    <source>
        <dbReference type="EnsemblPlants" id="EMT04190"/>
    </source>
</evidence>
<dbReference type="EnsemblPlants" id="EMT04190">
    <property type="protein sequence ID" value="EMT04190"/>
    <property type="gene ID" value="F775_29698"/>
</dbReference>
<sequence>MDGIEKGANYAETRAYAPAIILKLGSEISTCPVLCLRGLVPHLAVEIGGEAPERQPQGDALGAAEGFMEEDDGQDLGHREEHGDDDSGEQRRAVVDGADYAEAEALVHGGCADQQQVRYSSLYENQKYSKKVVPL</sequence>
<organism evidence="2">
    <name type="scientific">Aegilops tauschii</name>
    <name type="common">Tausch's goatgrass</name>
    <name type="synonym">Aegilops squarrosa</name>
    <dbReference type="NCBI Taxonomy" id="37682"/>
    <lineage>
        <taxon>Eukaryota</taxon>
        <taxon>Viridiplantae</taxon>
        <taxon>Streptophyta</taxon>
        <taxon>Embryophyta</taxon>
        <taxon>Tracheophyta</taxon>
        <taxon>Spermatophyta</taxon>
        <taxon>Magnoliopsida</taxon>
        <taxon>Liliopsida</taxon>
        <taxon>Poales</taxon>
        <taxon>Poaceae</taxon>
        <taxon>BOP clade</taxon>
        <taxon>Pooideae</taxon>
        <taxon>Triticodae</taxon>
        <taxon>Triticeae</taxon>
        <taxon>Triticinae</taxon>
        <taxon>Aegilops</taxon>
    </lineage>
</organism>
<evidence type="ECO:0000256" key="1">
    <source>
        <dbReference type="SAM" id="MobiDB-lite"/>
    </source>
</evidence>
<feature type="region of interest" description="Disordered" evidence="1">
    <location>
        <begin position="49"/>
        <end position="95"/>
    </location>
</feature>
<name>M8AR21_AEGTA</name>